<evidence type="ECO:0000256" key="5">
    <source>
        <dbReference type="ARBA" id="ARBA00023237"/>
    </source>
</evidence>
<comment type="subcellular location">
    <subcellularLocation>
        <location evidence="1">Cell outer membrane</location>
    </subcellularLocation>
</comment>
<evidence type="ECO:0000259" key="6">
    <source>
        <dbReference type="Pfam" id="PF07980"/>
    </source>
</evidence>
<evidence type="ECO:0000313" key="8">
    <source>
        <dbReference type="Proteomes" id="UP001303407"/>
    </source>
</evidence>
<reference evidence="7 8" key="1">
    <citation type="submission" date="2023-09" db="EMBL/GenBank/DDBJ databases">
        <title>Thalassobella suaedae gen. nov., sp. nov., a marine bacterium of the family Flavobacteriaceae isolated from a halophyte Suaeda japonica.</title>
        <authorList>
            <person name="Lee S.Y."/>
            <person name="Hwang C.Y."/>
        </authorList>
    </citation>
    <scope>NUCLEOTIDE SEQUENCE [LARGE SCALE GENOMIC DNA]</scope>
    <source>
        <strain evidence="7 8">HL-DH10</strain>
    </source>
</reference>
<proteinExistence type="inferred from homology"/>
<keyword evidence="4" id="KW-0472">Membrane</keyword>
<comment type="similarity">
    <text evidence="2">Belongs to the SusD family.</text>
</comment>
<keyword evidence="3" id="KW-0732">Signal</keyword>
<dbReference type="Proteomes" id="UP001303407">
    <property type="component" value="Chromosome"/>
</dbReference>
<dbReference type="Gene3D" id="1.25.40.390">
    <property type="match status" value="1"/>
</dbReference>
<evidence type="ECO:0000256" key="4">
    <source>
        <dbReference type="ARBA" id="ARBA00023136"/>
    </source>
</evidence>
<feature type="domain" description="RagB/SusD" evidence="6">
    <location>
        <begin position="6"/>
        <end position="154"/>
    </location>
</feature>
<sequence length="156" mass="17914">MASISSSKETFFDAIVDERAWEFGGEMIRKYELIRWGIYSDKVKETVEGLKNLADRAFNGTGTGPDYIYWKVDENGDFIILNPDTKLPAPPDDTWNEDQFLLKLHDDVLTYDDWITGNWYNYYNGTKPGVARYIFPIPAKAISSSQGKLKNDGYDF</sequence>
<organism evidence="7 8">
    <name type="scientific">Thalassobellus suaedae</name>
    <dbReference type="NCBI Taxonomy" id="3074124"/>
    <lineage>
        <taxon>Bacteria</taxon>
        <taxon>Pseudomonadati</taxon>
        <taxon>Bacteroidota</taxon>
        <taxon>Flavobacteriia</taxon>
        <taxon>Flavobacteriales</taxon>
        <taxon>Flavobacteriaceae</taxon>
        <taxon>Thalassobellus</taxon>
    </lineage>
</organism>
<name>A0ABY9Y9D1_9FLAO</name>
<gene>
    <name evidence="7" type="ORF">RHP49_09770</name>
</gene>
<evidence type="ECO:0000256" key="3">
    <source>
        <dbReference type="ARBA" id="ARBA00022729"/>
    </source>
</evidence>
<evidence type="ECO:0000313" key="7">
    <source>
        <dbReference type="EMBL" id="WNH14408.1"/>
    </source>
</evidence>
<keyword evidence="8" id="KW-1185">Reference proteome</keyword>
<evidence type="ECO:0000256" key="1">
    <source>
        <dbReference type="ARBA" id="ARBA00004442"/>
    </source>
</evidence>
<dbReference type="SUPFAM" id="SSF48452">
    <property type="entry name" value="TPR-like"/>
    <property type="match status" value="1"/>
</dbReference>
<dbReference type="InterPro" id="IPR011990">
    <property type="entry name" value="TPR-like_helical_dom_sf"/>
</dbReference>
<dbReference type="RefSeq" id="WP_415864410.1">
    <property type="nucleotide sequence ID" value="NZ_CP134536.1"/>
</dbReference>
<dbReference type="Pfam" id="PF07980">
    <property type="entry name" value="SusD_RagB"/>
    <property type="match status" value="1"/>
</dbReference>
<evidence type="ECO:0000256" key="2">
    <source>
        <dbReference type="ARBA" id="ARBA00006275"/>
    </source>
</evidence>
<keyword evidence="5" id="KW-0998">Cell outer membrane</keyword>
<accession>A0ABY9Y9D1</accession>
<protein>
    <submittedName>
        <fullName evidence="7">RagB/SusD family nutrient uptake outer membrane protein</fullName>
    </submittedName>
</protein>
<dbReference type="InterPro" id="IPR012944">
    <property type="entry name" value="SusD_RagB_dom"/>
</dbReference>
<dbReference type="EMBL" id="CP134536">
    <property type="protein sequence ID" value="WNH14408.1"/>
    <property type="molecule type" value="Genomic_DNA"/>
</dbReference>